<protein>
    <submittedName>
        <fullName evidence="1">Uncharacterized protein</fullName>
    </submittedName>
</protein>
<reference evidence="1 2" key="1">
    <citation type="submission" date="2015-01" db="EMBL/GenBank/DDBJ databases">
        <title>Evolution of Trichinella species and genotypes.</title>
        <authorList>
            <person name="Korhonen P.K."/>
            <person name="Edoardo P."/>
            <person name="Giuseppe L.R."/>
            <person name="Gasser R.B."/>
        </authorList>
    </citation>
    <scope>NUCLEOTIDE SEQUENCE [LARGE SCALE GENOMIC DNA]</scope>
    <source>
        <strain evidence="1">ISS13</strain>
    </source>
</reference>
<comment type="caution">
    <text evidence="1">The sequence shown here is derived from an EMBL/GenBank/DDBJ whole genome shotgun (WGS) entry which is preliminary data.</text>
</comment>
<name>A0A0V1EQE4_TRIPS</name>
<evidence type="ECO:0000313" key="2">
    <source>
        <dbReference type="Proteomes" id="UP000054632"/>
    </source>
</evidence>
<dbReference type="EMBL" id="JYDR01000014">
    <property type="protein sequence ID" value="KRY75967.1"/>
    <property type="molecule type" value="Genomic_DNA"/>
</dbReference>
<dbReference type="Proteomes" id="UP000054632">
    <property type="component" value="Unassembled WGS sequence"/>
</dbReference>
<dbReference type="AlphaFoldDB" id="A0A0V1EQE4"/>
<evidence type="ECO:0000313" key="1">
    <source>
        <dbReference type="EMBL" id="KRY75967.1"/>
    </source>
</evidence>
<gene>
    <name evidence="1" type="ORF">T4A_3839</name>
</gene>
<organism evidence="1 2">
    <name type="scientific">Trichinella pseudospiralis</name>
    <name type="common">Parasitic roundworm</name>
    <dbReference type="NCBI Taxonomy" id="6337"/>
    <lineage>
        <taxon>Eukaryota</taxon>
        <taxon>Metazoa</taxon>
        <taxon>Ecdysozoa</taxon>
        <taxon>Nematoda</taxon>
        <taxon>Enoplea</taxon>
        <taxon>Dorylaimia</taxon>
        <taxon>Trichinellida</taxon>
        <taxon>Trichinellidae</taxon>
        <taxon>Trichinella</taxon>
    </lineage>
</organism>
<proteinExistence type="predicted"/>
<sequence>MPIASTRSGCCEKLDRNSESQVIKQLLYSNATCISRINVAVNERSGSGIVEICRKCATIYNSVLVKKLMIKTEQKWNFRDNYCRKWKKFHIL</sequence>
<accession>A0A0V1EQE4</accession>